<keyword evidence="2" id="KW-1133">Transmembrane helix</keyword>
<sequence length="203" mass="23724">MARFFLRLLGVTFLLLSFNLNAQTTEIEPTLDENNVEGQFEYLYKKAGNWQDYRLVKKVLLDRFRKNILDSIAAKEEKLASTQKLNEAQSNEINTLKASLEETNNNLAAVSTEKDSITFFGTQIVKSTYKTIMWGIISALVLIIFYLAYKFKNANTITQEAKKTLLEVEEEYEDYRRKALEREQKVRRQLQDEINKQKMTKTK</sequence>
<name>A0A9E7D1M9_9FLAO</name>
<dbReference type="RefSeq" id="WP_255842638.1">
    <property type="nucleotide sequence ID" value="NZ_CP094358.1"/>
</dbReference>
<keyword evidence="3" id="KW-0732">Signal</keyword>
<evidence type="ECO:0000256" key="2">
    <source>
        <dbReference type="SAM" id="Phobius"/>
    </source>
</evidence>
<dbReference type="Proteomes" id="UP000831290">
    <property type="component" value="Chromosome"/>
</dbReference>
<dbReference type="AlphaFoldDB" id="A0A9E7D1M9"/>
<feature type="chain" id="PRO_5038913593" evidence="3">
    <location>
        <begin position="23"/>
        <end position="203"/>
    </location>
</feature>
<feature type="coiled-coil region" evidence="1">
    <location>
        <begin position="72"/>
        <end position="113"/>
    </location>
</feature>
<feature type="signal peptide" evidence="3">
    <location>
        <begin position="1"/>
        <end position="22"/>
    </location>
</feature>
<evidence type="ECO:0000313" key="5">
    <source>
        <dbReference type="Proteomes" id="UP000831290"/>
    </source>
</evidence>
<reference evidence="4" key="1">
    <citation type="submission" date="2022-03" db="EMBL/GenBank/DDBJ databases">
        <title>Description of Abyssus ytuae gen. nov., sp. nov., a novel member of the family Flavobacteriaceae isolated from the sediment of Mariana Trench.</title>
        <authorList>
            <person name="Zhang J."/>
            <person name="Xu X."/>
        </authorList>
    </citation>
    <scope>NUCLEOTIDE SEQUENCE</scope>
    <source>
        <strain evidence="4">MT3330</strain>
    </source>
</reference>
<protein>
    <submittedName>
        <fullName evidence="4">tRNA (Guanine-N1)-methyltransferase</fullName>
    </submittedName>
</protein>
<gene>
    <name evidence="4" type="ORF">MQE35_16320</name>
</gene>
<proteinExistence type="predicted"/>
<dbReference type="KEGG" id="fbm:MQE35_16320"/>
<evidence type="ECO:0000256" key="1">
    <source>
        <dbReference type="SAM" id="Coils"/>
    </source>
</evidence>
<accession>A0A9E7D1M9</accession>
<organism evidence="4 5">
    <name type="scientific">Abyssalbus ytuae</name>
    <dbReference type="NCBI Taxonomy" id="2926907"/>
    <lineage>
        <taxon>Bacteria</taxon>
        <taxon>Pseudomonadati</taxon>
        <taxon>Bacteroidota</taxon>
        <taxon>Flavobacteriia</taxon>
        <taxon>Flavobacteriales</taxon>
        <taxon>Flavobacteriaceae</taxon>
        <taxon>Abyssalbus</taxon>
    </lineage>
</organism>
<keyword evidence="2" id="KW-0472">Membrane</keyword>
<keyword evidence="2" id="KW-0812">Transmembrane</keyword>
<keyword evidence="5" id="KW-1185">Reference proteome</keyword>
<feature type="transmembrane region" description="Helical" evidence="2">
    <location>
        <begin position="132"/>
        <end position="149"/>
    </location>
</feature>
<keyword evidence="1" id="KW-0175">Coiled coil</keyword>
<evidence type="ECO:0000313" key="4">
    <source>
        <dbReference type="EMBL" id="UOB17288.1"/>
    </source>
</evidence>
<evidence type="ECO:0000256" key="3">
    <source>
        <dbReference type="SAM" id="SignalP"/>
    </source>
</evidence>
<dbReference type="EMBL" id="CP094358">
    <property type="protein sequence ID" value="UOB17288.1"/>
    <property type="molecule type" value="Genomic_DNA"/>
</dbReference>
<feature type="coiled-coil region" evidence="1">
    <location>
        <begin position="158"/>
        <end position="200"/>
    </location>
</feature>